<feature type="transmembrane region" description="Helical" evidence="8">
    <location>
        <begin position="47"/>
        <end position="69"/>
    </location>
</feature>
<dbReference type="GO" id="GO:0022857">
    <property type="term" value="F:transmembrane transporter activity"/>
    <property type="evidence" value="ECO:0007669"/>
    <property type="project" value="TreeGrafter"/>
</dbReference>
<keyword evidence="3" id="KW-1003">Cell membrane</keyword>
<evidence type="ECO:0000256" key="6">
    <source>
        <dbReference type="ARBA" id="ARBA00022989"/>
    </source>
</evidence>
<evidence type="ECO:0000256" key="4">
    <source>
        <dbReference type="ARBA" id="ARBA00022519"/>
    </source>
</evidence>
<feature type="transmembrane region" description="Helical" evidence="8">
    <location>
        <begin position="133"/>
        <end position="154"/>
    </location>
</feature>
<dbReference type="InterPro" id="IPR055348">
    <property type="entry name" value="DctQ"/>
</dbReference>
<dbReference type="GO" id="GO:0015740">
    <property type="term" value="P:C4-dicarboxylate transport"/>
    <property type="evidence" value="ECO:0007669"/>
    <property type="project" value="TreeGrafter"/>
</dbReference>
<evidence type="ECO:0000256" key="3">
    <source>
        <dbReference type="ARBA" id="ARBA00022475"/>
    </source>
</evidence>
<sequence>MLKAADDLWGKVLWGLMGVAAVYVALIMIAIVYVSAFRFFGLPYNPYTFPFIEYGFIFVLFLGSPWLIRNRGHVYIELLTAALSARHRKILSRIICLIAGLVCAVWAWYTWFLFLERFEDIMAFDELRAQFDIPLWISTVPFPVGFFLMAIEFLRFVFVSHPMHTGLAG</sequence>
<reference evidence="10" key="1">
    <citation type="submission" date="2018-05" db="EMBL/GenBank/DDBJ databases">
        <authorList>
            <person name="Lanie J.A."/>
            <person name="Ng W.-L."/>
            <person name="Kazmierczak K.M."/>
            <person name="Andrzejewski T.M."/>
            <person name="Davidsen T.M."/>
            <person name="Wayne K.J."/>
            <person name="Tettelin H."/>
            <person name="Glass J.I."/>
            <person name="Rusch D."/>
            <person name="Podicherti R."/>
            <person name="Tsui H.-C.T."/>
            <person name="Winkler M.E."/>
        </authorList>
    </citation>
    <scope>NUCLEOTIDE SEQUENCE</scope>
</reference>
<dbReference type="GO" id="GO:0005886">
    <property type="term" value="C:plasma membrane"/>
    <property type="evidence" value="ECO:0007669"/>
    <property type="project" value="UniProtKB-SubCell"/>
</dbReference>
<organism evidence="10">
    <name type="scientific">marine metagenome</name>
    <dbReference type="NCBI Taxonomy" id="408172"/>
    <lineage>
        <taxon>unclassified sequences</taxon>
        <taxon>metagenomes</taxon>
        <taxon>ecological metagenomes</taxon>
    </lineage>
</organism>
<dbReference type="AlphaFoldDB" id="A0A383BSQ3"/>
<keyword evidence="6 8" id="KW-1133">Transmembrane helix</keyword>
<evidence type="ECO:0000313" key="10">
    <source>
        <dbReference type="EMBL" id="SVE22909.1"/>
    </source>
</evidence>
<accession>A0A383BSQ3</accession>
<dbReference type="PANTHER" id="PTHR35011">
    <property type="entry name" value="2,3-DIKETO-L-GULONATE TRAP TRANSPORTER SMALL PERMEASE PROTEIN YIAM"/>
    <property type="match status" value="1"/>
</dbReference>
<evidence type="ECO:0000256" key="8">
    <source>
        <dbReference type="SAM" id="Phobius"/>
    </source>
</evidence>
<dbReference type="EMBL" id="UINC01202893">
    <property type="protein sequence ID" value="SVE22909.1"/>
    <property type="molecule type" value="Genomic_DNA"/>
</dbReference>
<feature type="transmembrane region" description="Helical" evidence="8">
    <location>
        <begin position="12"/>
        <end position="35"/>
    </location>
</feature>
<keyword evidence="4" id="KW-0997">Cell inner membrane</keyword>
<feature type="non-terminal residue" evidence="10">
    <location>
        <position position="169"/>
    </location>
</feature>
<dbReference type="InterPro" id="IPR007387">
    <property type="entry name" value="TRAP_DctQ"/>
</dbReference>
<proteinExistence type="predicted"/>
<gene>
    <name evidence="10" type="ORF">METZ01_LOCUS475763</name>
</gene>
<feature type="domain" description="Tripartite ATP-independent periplasmic transporters DctQ component" evidence="9">
    <location>
        <begin position="27"/>
        <end position="157"/>
    </location>
</feature>
<protein>
    <recommendedName>
        <fullName evidence="9">Tripartite ATP-independent periplasmic transporters DctQ component domain-containing protein</fullName>
    </recommendedName>
</protein>
<evidence type="ECO:0000256" key="1">
    <source>
        <dbReference type="ARBA" id="ARBA00004429"/>
    </source>
</evidence>
<name>A0A383BSQ3_9ZZZZ</name>
<feature type="transmembrane region" description="Helical" evidence="8">
    <location>
        <begin position="90"/>
        <end position="113"/>
    </location>
</feature>
<evidence type="ECO:0000256" key="2">
    <source>
        <dbReference type="ARBA" id="ARBA00022448"/>
    </source>
</evidence>
<keyword evidence="7 8" id="KW-0472">Membrane</keyword>
<comment type="subcellular location">
    <subcellularLocation>
        <location evidence="1">Cell inner membrane</location>
        <topology evidence="1">Multi-pass membrane protein</topology>
    </subcellularLocation>
</comment>
<dbReference type="PANTHER" id="PTHR35011:SF2">
    <property type="entry name" value="2,3-DIKETO-L-GULONATE TRAP TRANSPORTER SMALL PERMEASE PROTEIN YIAM"/>
    <property type="match status" value="1"/>
</dbReference>
<evidence type="ECO:0000256" key="5">
    <source>
        <dbReference type="ARBA" id="ARBA00022692"/>
    </source>
</evidence>
<keyword evidence="2" id="KW-0813">Transport</keyword>
<evidence type="ECO:0000259" key="9">
    <source>
        <dbReference type="Pfam" id="PF04290"/>
    </source>
</evidence>
<evidence type="ECO:0000256" key="7">
    <source>
        <dbReference type="ARBA" id="ARBA00023136"/>
    </source>
</evidence>
<keyword evidence="5 8" id="KW-0812">Transmembrane</keyword>
<dbReference type="Pfam" id="PF04290">
    <property type="entry name" value="DctQ"/>
    <property type="match status" value="1"/>
</dbReference>